<protein>
    <submittedName>
        <fullName evidence="1">Uncharacterized protein</fullName>
    </submittedName>
</protein>
<dbReference type="AlphaFoldDB" id="A0A4R6Q7N2"/>
<accession>A0A4R6Q7N2</accession>
<proteinExistence type="predicted"/>
<dbReference type="EMBL" id="SNXR01000017">
    <property type="protein sequence ID" value="TDP57816.1"/>
    <property type="molecule type" value="Genomic_DNA"/>
</dbReference>
<reference evidence="1 2" key="1">
    <citation type="submission" date="2019-03" db="EMBL/GenBank/DDBJ databases">
        <title>Genomic Encyclopedia of Archaeal and Bacterial Type Strains, Phase II (KMG-II): from individual species to whole genera.</title>
        <authorList>
            <person name="Goeker M."/>
        </authorList>
    </citation>
    <scope>NUCLEOTIDE SEQUENCE [LARGE SCALE GENOMIC DNA]</scope>
    <source>
        <strain evidence="1 2">DSM 25687</strain>
    </source>
</reference>
<keyword evidence="2" id="KW-1185">Reference proteome</keyword>
<organism evidence="1 2">
    <name type="scientific">Flavobacterium dankookense</name>
    <dbReference type="NCBI Taxonomy" id="706186"/>
    <lineage>
        <taxon>Bacteria</taxon>
        <taxon>Pseudomonadati</taxon>
        <taxon>Bacteroidota</taxon>
        <taxon>Flavobacteriia</taxon>
        <taxon>Flavobacteriales</taxon>
        <taxon>Flavobacteriaceae</taxon>
        <taxon>Flavobacterium</taxon>
    </lineage>
</organism>
<evidence type="ECO:0000313" key="2">
    <source>
        <dbReference type="Proteomes" id="UP000295260"/>
    </source>
</evidence>
<sequence length="170" mass="20303">MNKFEDTYQHPLIVCKHELDLSDIENLGQFLSKQMKLSIEIDDKVFFKKRIYNAIGTGEARLVSVKSTLIPEKRFHLQLDEIVLFIHTDFIEIKFDIPLDYFHLSELKSRNELLEIDLLKNFFGQLKSIGIDEVHFGIFSEFEKDEGFTYCWKNIYRIMSKYDNYFELEI</sequence>
<comment type="caution">
    <text evidence="1">The sequence shown here is derived from an EMBL/GenBank/DDBJ whole genome shotgun (WGS) entry which is preliminary data.</text>
</comment>
<name>A0A4R6Q7N2_9FLAO</name>
<evidence type="ECO:0000313" key="1">
    <source>
        <dbReference type="EMBL" id="TDP57816.1"/>
    </source>
</evidence>
<dbReference type="Proteomes" id="UP000295260">
    <property type="component" value="Unassembled WGS sequence"/>
</dbReference>
<gene>
    <name evidence="1" type="ORF">BC748_2633</name>
</gene>